<sequence length="187" mass="19846">MEQNRGKMGASSAKTSTYDLIKVGLMAAIVFVATSIIHVPSFMGVVHLGDSMVFVAALLLGKKKAAAASAIGMSLFDLLNGYTAWAPFTFVIKGVMAYIAGSIAYRRDYEGKKIINNILAFAIGGLFMIAAYYFSGVLMAKYIVSPSITINEAFLLALKDIPGNIAQVVAGIVIAVPLSISLNKVKK</sequence>
<keyword evidence="5" id="KW-1185">Reference proteome</keyword>
<dbReference type="Gene3D" id="1.10.1760.20">
    <property type="match status" value="1"/>
</dbReference>
<evidence type="ECO:0000313" key="4">
    <source>
        <dbReference type="EMBL" id="KOA20793.1"/>
    </source>
</evidence>
<keyword evidence="3" id="KW-0472">Membrane</keyword>
<evidence type="ECO:0000313" key="5">
    <source>
        <dbReference type="Proteomes" id="UP000037043"/>
    </source>
</evidence>
<name>A0A0L6ZDD3_9CLOT</name>
<feature type="transmembrane region" description="Helical" evidence="3">
    <location>
        <begin position="164"/>
        <end position="182"/>
    </location>
</feature>
<dbReference type="Proteomes" id="UP000037043">
    <property type="component" value="Unassembled WGS sequence"/>
</dbReference>
<evidence type="ECO:0000256" key="3">
    <source>
        <dbReference type="SAM" id="Phobius"/>
    </source>
</evidence>
<feature type="transmembrane region" description="Helical" evidence="3">
    <location>
        <begin position="20"/>
        <end position="43"/>
    </location>
</feature>
<gene>
    <name evidence="4" type="ORF">CLHOM_09360</name>
</gene>
<keyword evidence="2 3" id="KW-1133">Transmembrane helix</keyword>
<evidence type="ECO:0000256" key="2">
    <source>
        <dbReference type="ARBA" id="ARBA00022989"/>
    </source>
</evidence>
<protein>
    <recommendedName>
        <fullName evidence="6">Thiamine transporter HmpT</fullName>
    </recommendedName>
</protein>
<feature type="transmembrane region" description="Helical" evidence="3">
    <location>
        <begin position="84"/>
        <end position="105"/>
    </location>
</feature>
<dbReference type="GO" id="GO:0016020">
    <property type="term" value="C:membrane"/>
    <property type="evidence" value="ECO:0007669"/>
    <property type="project" value="InterPro"/>
</dbReference>
<feature type="transmembrane region" description="Helical" evidence="3">
    <location>
        <begin position="117"/>
        <end position="144"/>
    </location>
</feature>
<dbReference type="PANTHER" id="PTHR37815">
    <property type="entry name" value="UPF0397 PROTEIN BC_2624-RELATED"/>
    <property type="match status" value="1"/>
</dbReference>
<dbReference type="PATRIC" id="fig|1121318.3.peg.940"/>
<dbReference type="AlphaFoldDB" id="A0A0L6ZDD3"/>
<organism evidence="4 5">
    <name type="scientific">Clostridium homopropionicum DSM 5847</name>
    <dbReference type="NCBI Taxonomy" id="1121318"/>
    <lineage>
        <taxon>Bacteria</taxon>
        <taxon>Bacillati</taxon>
        <taxon>Bacillota</taxon>
        <taxon>Clostridia</taxon>
        <taxon>Eubacteriales</taxon>
        <taxon>Clostridiaceae</taxon>
        <taxon>Clostridium</taxon>
    </lineage>
</organism>
<dbReference type="RefSeq" id="WP_052220517.1">
    <property type="nucleotide sequence ID" value="NZ_LHUR01000012.1"/>
</dbReference>
<keyword evidence="1 3" id="KW-0812">Transmembrane</keyword>
<dbReference type="STRING" id="36844.SAMN04488501_10362"/>
<accession>A0A0L6ZDD3</accession>
<evidence type="ECO:0008006" key="6">
    <source>
        <dbReference type="Google" id="ProtNLM"/>
    </source>
</evidence>
<dbReference type="PANTHER" id="PTHR37815:SF3">
    <property type="entry name" value="UPF0397 PROTEIN SPR0429"/>
    <property type="match status" value="1"/>
</dbReference>
<dbReference type="EMBL" id="LHUR01000012">
    <property type="protein sequence ID" value="KOA20793.1"/>
    <property type="molecule type" value="Genomic_DNA"/>
</dbReference>
<dbReference type="Pfam" id="PF07155">
    <property type="entry name" value="ECF-ribofla_trS"/>
    <property type="match status" value="1"/>
</dbReference>
<evidence type="ECO:0000256" key="1">
    <source>
        <dbReference type="ARBA" id="ARBA00022692"/>
    </source>
</evidence>
<reference evidence="5" key="1">
    <citation type="submission" date="2015-08" db="EMBL/GenBank/DDBJ databases">
        <title>Genome sequence of the strict anaerobe Clostridium homopropionicum LuHBu1 (DSM 5847T).</title>
        <authorList>
            <person name="Poehlein A."/>
            <person name="Beck M."/>
            <person name="Schiel-Bengelsdorf B."/>
            <person name="Bengelsdorf F.R."/>
            <person name="Daniel R."/>
            <person name="Duerre P."/>
        </authorList>
    </citation>
    <scope>NUCLEOTIDE SEQUENCE [LARGE SCALE GENOMIC DNA]</scope>
    <source>
        <strain evidence="5">DSM 5847</strain>
    </source>
</reference>
<proteinExistence type="predicted"/>
<dbReference type="InterPro" id="IPR009825">
    <property type="entry name" value="ECF_substrate-spec-like"/>
</dbReference>
<comment type="caution">
    <text evidence="4">The sequence shown here is derived from an EMBL/GenBank/DDBJ whole genome shotgun (WGS) entry which is preliminary data.</text>
</comment>